<keyword evidence="1" id="KW-0812">Transmembrane</keyword>
<protein>
    <submittedName>
        <fullName evidence="2">Uncharacterized protein</fullName>
    </submittedName>
</protein>
<dbReference type="RefSeq" id="WP_086671387.1">
    <property type="nucleotide sequence ID" value="NZ_FNUJ01000004.1"/>
</dbReference>
<keyword evidence="1" id="KW-1133">Transmembrane helix</keyword>
<dbReference type="OrthoDB" id="10003442at2"/>
<name>A0A1H5QVS1_9PSEU</name>
<evidence type="ECO:0000256" key="1">
    <source>
        <dbReference type="SAM" id="Phobius"/>
    </source>
</evidence>
<dbReference type="AlphaFoldDB" id="A0A1H5QVS1"/>
<proteinExistence type="predicted"/>
<reference evidence="3" key="1">
    <citation type="submission" date="2016-10" db="EMBL/GenBank/DDBJ databases">
        <authorList>
            <person name="Varghese N."/>
            <person name="Submissions S."/>
        </authorList>
    </citation>
    <scope>NUCLEOTIDE SEQUENCE [LARGE SCALE GENOMIC DNA]</scope>
    <source>
        <strain evidence="3">DSM 44654</strain>
    </source>
</reference>
<evidence type="ECO:0000313" key="2">
    <source>
        <dbReference type="EMBL" id="SEF29277.1"/>
    </source>
</evidence>
<gene>
    <name evidence="2" type="ORF">SAMN05421837_104619</name>
</gene>
<dbReference type="EMBL" id="FNUJ01000004">
    <property type="protein sequence ID" value="SEF29277.1"/>
    <property type="molecule type" value="Genomic_DNA"/>
</dbReference>
<feature type="transmembrane region" description="Helical" evidence="1">
    <location>
        <begin position="386"/>
        <end position="408"/>
    </location>
</feature>
<feature type="transmembrane region" description="Helical" evidence="1">
    <location>
        <begin position="344"/>
        <end position="366"/>
    </location>
</feature>
<dbReference type="Proteomes" id="UP000198878">
    <property type="component" value="Unassembled WGS sequence"/>
</dbReference>
<feature type="transmembrane region" description="Helical" evidence="1">
    <location>
        <begin position="81"/>
        <end position="100"/>
    </location>
</feature>
<organism evidence="2 3">
    <name type="scientific">Amycolatopsis pretoriensis</name>
    <dbReference type="NCBI Taxonomy" id="218821"/>
    <lineage>
        <taxon>Bacteria</taxon>
        <taxon>Bacillati</taxon>
        <taxon>Actinomycetota</taxon>
        <taxon>Actinomycetes</taxon>
        <taxon>Pseudonocardiales</taxon>
        <taxon>Pseudonocardiaceae</taxon>
        <taxon>Amycolatopsis</taxon>
    </lineage>
</organism>
<evidence type="ECO:0000313" key="3">
    <source>
        <dbReference type="Proteomes" id="UP000198878"/>
    </source>
</evidence>
<keyword evidence="3" id="KW-1185">Reference proteome</keyword>
<sequence>MWLRGVEWVAEKVASARESWRAGWLGFTFTETRSITEEQVRGRDSVVEAFARRGHRPDVIAGEHRAVYRTLARQELSTSRFQFAGFIAGLVVLFAFWVGVGEYFGNHSNAAVMIFAGMGGYVLVAAPMMVVAWLLSRLPSLQLVFVGLYLVAVTVAAGLIVYGEFAGTGPVRALVGAGAIPGALAFAVVEGVLTTGLLVAAVVLGWPVALYAQRYRLLAFPRSQSLRLLFQSIAMSAADEPFLHPDNRRELVRQMAKLAVILKVALWKSVRPSNRLARSVLKHRCALAAQTVEVLGVWVTLPAKTTRADYQERMCALAETLMSGRLDELPVEPLRGAISLQTRLTLLLGFLRTVLIGVLPLGAFYALDLFGVSPPKDVAGPVWTILWAWLLVALLSALGELGTGRTLFDRTLELFSRIAKK</sequence>
<feature type="transmembrane region" description="Helical" evidence="1">
    <location>
        <begin position="112"/>
        <end position="136"/>
    </location>
</feature>
<keyword evidence="1" id="KW-0472">Membrane</keyword>
<feature type="transmembrane region" description="Helical" evidence="1">
    <location>
        <begin position="143"/>
        <end position="163"/>
    </location>
</feature>
<feature type="transmembrane region" description="Helical" evidence="1">
    <location>
        <begin position="183"/>
        <end position="212"/>
    </location>
</feature>
<accession>A0A1H5QVS1</accession>